<proteinExistence type="inferred from homology"/>
<evidence type="ECO:0000256" key="7">
    <source>
        <dbReference type="ARBA" id="ARBA00023157"/>
    </source>
</evidence>
<keyword evidence="13" id="KW-1185">Reference proteome</keyword>
<feature type="domain" description="CFEM" evidence="11">
    <location>
        <begin position="28"/>
        <end position="141"/>
    </location>
</feature>
<evidence type="ECO:0000256" key="4">
    <source>
        <dbReference type="ARBA" id="ARBA00022525"/>
    </source>
</evidence>
<keyword evidence="5" id="KW-0325">Glycoprotein</keyword>
<feature type="chain" id="PRO_5047483413" description="CFEM domain-containing protein" evidence="10">
    <location>
        <begin position="24"/>
        <end position="173"/>
    </location>
</feature>
<dbReference type="PROSITE" id="PS52012">
    <property type="entry name" value="CFEM"/>
    <property type="match status" value="1"/>
</dbReference>
<keyword evidence="9" id="KW-0408">Iron</keyword>
<organism evidence="12 13">
    <name type="scientific">Phialemonium thermophilum</name>
    <dbReference type="NCBI Taxonomy" id="223376"/>
    <lineage>
        <taxon>Eukaryota</taxon>
        <taxon>Fungi</taxon>
        <taxon>Dikarya</taxon>
        <taxon>Ascomycota</taxon>
        <taxon>Pezizomycotina</taxon>
        <taxon>Sordariomycetes</taxon>
        <taxon>Sordariomycetidae</taxon>
        <taxon>Cephalothecales</taxon>
        <taxon>Cephalothecaceae</taxon>
        <taxon>Phialemonium</taxon>
    </lineage>
</organism>
<keyword evidence="4" id="KW-0964">Secreted</keyword>
<evidence type="ECO:0000256" key="2">
    <source>
        <dbReference type="ARBA" id="ARBA00004613"/>
    </source>
</evidence>
<name>A0ABR3WMT6_9PEZI</name>
<feature type="disulfide bond" evidence="9">
    <location>
        <begin position="70"/>
        <end position="77"/>
    </location>
</feature>
<reference evidence="12 13" key="1">
    <citation type="journal article" date="2024" name="Commun. Biol.">
        <title>Comparative genomic analysis of thermophilic fungi reveals convergent evolutionary adaptations and gene losses.</title>
        <authorList>
            <person name="Steindorff A.S."/>
            <person name="Aguilar-Pontes M.V."/>
            <person name="Robinson A.J."/>
            <person name="Andreopoulos B."/>
            <person name="LaButti K."/>
            <person name="Kuo A."/>
            <person name="Mondo S."/>
            <person name="Riley R."/>
            <person name="Otillar R."/>
            <person name="Haridas S."/>
            <person name="Lipzen A."/>
            <person name="Grimwood J."/>
            <person name="Schmutz J."/>
            <person name="Clum A."/>
            <person name="Reid I.D."/>
            <person name="Moisan M.C."/>
            <person name="Butler G."/>
            <person name="Nguyen T.T.M."/>
            <person name="Dewar K."/>
            <person name="Conant G."/>
            <person name="Drula E."/>
            <person name="Henrissat B."/>
            <person name="Hansel C."/>
            <person name="Singer S."/>
            <person name="Hutchinson M.I."/>
            <person name="de Vries R.P."/>
            <person name="Natvig D.O."/>
            <person name="Powell A.J."/>
            <person name="Tsang A."/>
            <person name="Grigoriev I.V."/>
        </authorList>
    </citation>
    <scope>NUCLEOTIDE SEQUENCE [LARGE SCALE GENOMIC DNA]</scope>
    <source>
        <strain evidence="12 13">ATCC 24622</strain>
    </source>
</reference>
<evidence type="ECO:0000256" key="3">
    <source>
        <dbReference type="ARBA" id="ARBA00010031"/>
    </source>
</evidence>
<keyword evidence="5" id="KW-0472">Membrane</keyword>
<keyword evidence="9" id="KW-0479">Metal-binding</keyword>
<keyword evidence="6 10" id="KW-0732">Signal</keyword>
<comment type="caution">
    <text evidence="12">The sequence shown here is derived from an EMBL/GenBank/DDBJ whole genome shotgun (WGS) entry which is preliminary data.</text>
</comment>
<gene>
    <name evidence="12" type="ORF">VTK73DRAFT_5677</name>
</gene>
<comment type="caution">
    <text evidence="9">Lacks conserved residue(s) required for the propagation of feature annotation.</text>
</comment>
<dbReference type="SMART" id="SM00747">
    <property type="entry name" value="CFEM"/>
    <property type="match status" value="1"/>
</dbReference>
<evidence type="ECO:0000259" key="11">
    <source>
        <dbReference type="PROSITE" id="PS52012"/>
    </source>
</evidence>
<evidence type="ECO:0000256" key="9">
    <source>
        <dbReference type="PROSITE-ProRule" id="PRU01356"/>
    </source>
</evidence>
<evidence type="ECO:0000313" key="12">
    <source>
        <dbReference type="EMBL" id="KAL1864762.1"/>
    </source>
</evidence>
<keyword evidence="9" id="KW-0349">Heme</keyword>
<sequence>MLLRTLALPISFLLASAAAQSTAQPTTNAAATTTAPSPSATSTASLSGLVAQLPHCALSCFSQAATDIGCQASDFNCLCSNAQGLISKIGPCLVLGGPCGASDLNKVKSLAPEICQAVNSNPNSADVASASNLVTSAIGSGSATSTTSGNPAARTDVSLGALGVAAAFAVYAL</sequence>
<evidence type="ECO:0000256" key="6">
    <source>
        <dbReference type="ARBA" id="ARBA00022729"/>
    </source>
</evidence>
<evidence type="ECO:0000256" key="10">
    <source>
        <dbReference type="SAM" id="SignalP"/>
    </source>
</evidence>
<feature type="binding site" description="axial binding residue" evidence="9">
    <location>
        <position position="74"/>
    </location>
    <ligand>
        <name>heme</name>
        <dbReference type="ChEBI" id="CHEBI:30413"/>
    </ligand>
    <ligandPart>
        <name>Fe</name>
        <dbReference type="ChEBI" id="CHEBI:18248"/>
    </ligandPart>
</feature>
<comment type="similarity">
    <text evidence="3">Belongs to the RBT5 family.</text>
</comment>
<accession>A0ABR3WMT6</accession>
<dbReference type="Proteomes" id="UP001586593">
    <property type="component" value="Unassembled WGS sequence"/>
</dbReference>
<protein>
    <recommendedName>
        <fullName evidence="11">CFEM domain-containing protein</fullName>
    </recommendedName>
</protein>
<dbReference type="Pfam" id="PF05730">
    <property type="entry name" value="CFEM"/>
    <property type="match status" value="1"/>
</dbReference>
<comment type="subcellular location">
    <subcellularLocation>
        <location evidence="1">Membrane</location>
        <topology evidence="1">Lipid-anchor</topology>
        <topology evidence="1">GPI-anchor</topology>
    </subcellularLocation>
    <subcellularLocation>
        <location evidence="2">Secreted</location>
    </subcellularLocation>
</comment>
<dbReference type="EMBL" id="JAZHXJ010000317">
    <property type="protein sequence ID" value="KAL1864762.1"/>
    <property type="molecule type" value="Genomic_DNA"/>
</dbReference>
<keyword evidence="7 9" id="KW-1015">Disulfide bond</keyword>
<keyword evidence="8" id="KW-0449">Lipoprotein</keyword>
<evidence type="ECO:0000256" key="5">
    <source>
        <dbReference type="ARBA" id="ARBA00022622"/>
    </source>
</evidence>
<evidence type="ECO:0000313" key="13">
    <source>
        <dbReference type="Proteomes" id="UP001586593"/>
    </source>
</evidence>
<evidence type="ECO:0000256" key="8">
    <source>
        <dbReference type="ARBA" id="ARBA00023288"/>
    </source>
</evidence>
<keyword evidence="5" id="KW-0336">GPI-anchor</keyword>
<evidence type="ECO:0000256" key="1">
    <source>
        <dbReference type="ARBA" id="ARBA00004589"/>
    </source>
</evidence>
<dbReference type="InterPro" id="IPR008427">
    <property type="entry name" value="Extracellular_membr_CFEM_dom"/>
</dbReference>
<feature type="signal peptide" evidence="10">
    <location>
        <begin position="1"/>
        <end position="23"/>
    </location>
</feature>